<name>A0A840BUQ1_9HYPH</name>
<keyword evidence="1" id="KW-1133">Transmembrane helix</keyword>
<comment type="caution">
    <text evidence="2">The sequence shown here is derived from an EMBL/GenBank/DDBJ whole genome shotgun (WGS) entry which is preliminary data.</text>
</comment>
<keyword evidence="3" id="KW-1185">Reference proteome</keyword>
<evidence type="ECO:0008006" key="4">
    <source>
        <dbReference type="Google" id="ProtNLM"/>
    </source>
</evidence>
<dbReference type="Proteomes" id="UP000577362">
    <property type="component" value="Unassembled WGS sequence"/>
</dbReference>
<keyword evidence="1" id="KW-0812">Transmembrane</keyword>
<organism evidence="2 3">
    <name type="scientific">Chelatococcus caeni</name>
    <dbReference type="NCBI Taxonomy" id="1348468"/>
    <lineage>
        <taxon>Bacteria</taxon>
        <taxon>Pseudomonadati</taxon>
        <taxon>Pseudomonadota</taxon>
        <taxon>Alphaproteobacteria</taxon>
        <taxon>Hyphomicrobiales</taxon>
        <taxon>Chelatococcaceae</taxon>
        <taxon>Chelatococcus</taxon>
    </lineage>
</organism>
<keyword evidence="1" id="KW-0472">Membrane</keyword>
<proteinExistence type="predicted"/>
<evidence type="ECO:0000256" key="1">
    <source>
        <dbReference type="SAM" id="Phobius"/>
    </source>
</evidence>
<reference evidence="2 3" key="1">
    <citation type="submission" date="2020-08" db="EMBL/GenBank/DDBJ databases">
        <title>Genomic Encyclopedia of Type Strains, Phase IV (KMG-IV): sequencing the most valuable type-strain genomes for metagenomic binning, comparative biology and taxonomic classification.</title>
        <authorList>
            <person name="Goeker M."/>
        </authorList>
    </citation>
    <scope>NUCLEOTIDE SEQUENCE [LARGE SCALE GENOMIC DNA]</scope>
    <source>
        <strain evidence="2 3">DSM 103737</strain>
    </source>
</reference>
<sequence>MSELMIFIQAYGGALALLGSIAVILLSSKFVTRDQLAASNKRIDDIEDRLITLEGEMRHLPDKDVSHRMELAIKEMQGDISVLAERLKPVAEISRRLQELFLEQAKGRS</sequence>
<dbReference type="RefSeq" id="WP_183316259.1">
    <property type="nucleotide sequence ID" value="NZ_JACIEN010000001.1"/>
</dbReference>
<gene>
    <name evidence="2" type="ORF">GGR16_001726</name>
</gene>
<evidence type="ECO:0000313" key="2">
    <source>
        <dbReference type="EMBL" id="MBB4016720.1"/>
    </source>
</evidence>
<dbReference type="Pfam" id="PF10805">
    <property type="entry name" value="DUF2730"/>
    <property type="match status" value="1"/>
</dbReference>
<accession>A0A840BUQ1</accession>
<dbReference type="AlphaFoldDB" id="A0A840BUQ1"/>
<dbReference type="InterPro" id="IPR020269">
    <property type="entry name" value="Phage_Mu_Releasin"/>
</dbReference>
<dbReference type="EMBL" id="JACIEN010000001">
    <property type="protein sequence ID" value="MBB4016720.1"/>
    <property type="molecule type" value="Genomic_DNA"/>
</dbReference>
<feature type="transmembrane region" description="Helical" evidence="1">
    <location>
        <begin position="6"/>
        <end position="26"/>
    </location>
</feature>
<protein>
    <recommendedName>
        <fullName evidence="4">DUF2730 family protein</fullName>
    </recommendedName>
</protein>
<evidence type="ECO:0000313" key="3">
    <source>
        <dbReference type="Proteomes" id="UP000577362"/>
    </source>
</evidence>